<dbReference type="AlphaFoldDB" id="A0A650ENJ3"/>
<keyword evidence="2" id="KW-0812">Transmembrane</keyword>
<reference evidence="3" key="1">
    <citation type="journal article" date="2020" name="J. ISSAAS">
        <title>Lactobacilli and other gastrointestinal microbiota of Peromyscus leucopus, reservoir host for agents of Lyme disease and other zoonoses in North America.</title>
        <authorList>
            <person name="Milovic A."/>
            <person name="Bassam K."/>
            <person name="Shao H."/>
            <person name="Chatzistamou I."/>
            <person name="Tufts D.M."/>
            <person name="Diuk-Wasser M."/>
            <person name="Barbour A.G."/>
        </authorList>
    </citation>
    <scope>NUCLEOTIDE SEQUENCE</scope>
    <source>
        <strain evidence="3">LL30</strain>
    </source>
</reference>
<feature type="transmembrane region" description="Helical" evidence="2">
    <location>
        <begin position="29"/>
        <end position="49"/>
    </location>
</feature>
<dbReference type="GO" id="GO:0015628">
    <property type="term" value="P:protein secretion by the type II secretion system"/>
    <property type="evidence" value="ECO:0007669"/>
    <property type="project" value="InterPro"/>
</dbReference>
<dbReference type="PROSITE" id="PS00409">
    <property type="entry name" value="PROKAR_NTER_METHYL"/>
    <property type="match status" value="1"/>
</dbReference>
<dbReference type="PRINTS" id="PR00813">
    <property type="entry name" value="BCTERIALGSPG"/>
</dbReference>
<sequence length="189" mass="20538">MKCFMFLSRHSETLRGAVSGSNCYNKKGFTLLELLVVVLIIGILAAVALPQYQVAVKKSKLVSLMPLLRAISDAEDRFYLANGYYSYIGDLDVSIPQNYIYTYANRDFEYADGTFISQCGKLCGGSNGSTVTGRVNGVTITFYGQYSQPYQNARTCRTGGANKTGIKICKSLGGKSIPSGTSEALFLLP</sequence>
<dbReference type="Gene3D" id="3.30.700.10">
    <property type="entry name" value="Glycoprotein, Type 4 Pilin"/>
    <property type="match status" value="1"/>
</dbReference>
<dbReference type="InterPro" id="IPR012902">
    <property type="entry name" value="N_methyl_site"/>
</dbReference>
<keyword evidence="2" id="KW-0472">Membrane</keyword>
<organism evidence="3">
    <name type="scientific">uncultured Elusimicrobia bacterium</name>
    <dbReference type="NCBI Taxonomy" id="699876"/>
    <lineage>
        <taxon>Bacteria</taxon>
        <taxon>Pseudomonadati</taxon>
        <taxon>Elusimicrobiota</taxon>
        <taxon>Elusimicrobia</taxon>
        <taxon>environmental samples</taxon>
    </lineage>
</organism>
<proteinExistence type="predicted"/>
<protein>
    <recommendedName>
        <fullName evidence="4">Prepilin-type N-terminal cleavage/methylation domain-containing protein</fullName>
    </recommendedName>
</protein>
<dbReference type="SUPFAM" id="SSF54523">
    <property type="entry name" value="Pili subunits"/>
    <property type="match status" value="1"/>
</dbReference>
<dbReference type="Pfam" id="PF07963">
    <property type="entry name" value="N_methyl"/>
    <property type="match status" value="1"/>
</dbReference>
<gene>
    <name evidence="3" type="ORF">Elusimicrob2101_1540</name>
</gene>
<dbReference type="EMBL" id="MN577572">
    <property type="protein sequence ID" value="QGT50891.1"/>
    <property type="molecule type" value="Genomic_DNA"/>
</dbReference>
<evidence type="ECO:0000256" key="1">
    <source>
        <dbReference type="ARBA" id="ARBA00022481"/>
    </source>
</evidence>
<dbReference type="NCBIfam" id="TIGR02532">
    <property type="entry name" value="IV_pilin_GFxxxE"/>
    <property type="match status" value="1"/>
</dbReference>
<dbReference type="GO" id="GO:0015627">
    <property type="term" value="C:type II protein secretion system complex"/>
    <property type="evidence" value="ECO:0007669"/>
    <property type="project" value="InterPro"/>
</dbReference>
<dbReference type="InterPro" id="IPR000983">
    <property type="entry name" value="Bac_GSPG_pilin"/>
</dbReference>
<evidence type="ECO:0008006" key="4">
    <source>
        <dbReference type="Google" id="ProtNLM"/>
    </source>
</evidence>
<dbReference type="InterPro" id="IPR045584">
    <property type="entry name" value="Pilin-like"/>
</dbReference>
<name>A0A650ENJ3_9BACT</name>
<evidence type="ECO:0000256" key="2">
    <source>
        <dbReference type="SAM" id="Phobius"/>
    </source>
</evidence>
<accession>A0A650ENJ3</accession>
<evidence type="ECO:0000313" key="3">
    <source>
        <dbReference type="EMBL" id="QGT50891.1"/>
    </source>
</evidence>
<keyword evidence="1" id="KW-0488">Methylation</keyword>
<keyword evidence="2" id="KW-1133">Transmembrane helix</keyword>